<reference evidence="1 2" key="1">
    <citation type="submission" date="2022-02" db="EMBL/GenBank/DDBJ databases">
        <title>The car tank lid bacteriome: a reservoir of bacteria with potential in bioremediation of fuel.</title>
        <authorList>
            <person name="Vidal-Verdu A."/>
            <person name="Gomez-Martinez D."/>
            <person name="Latorre-Perez A."/>
            <person name="Pereto J."/>
            <person name="Porcar M."/>
        </authorList>
    </citation>
    <scope>NUCLEOTIDE SEQUENCE [LARGE SCALE GENOMIC DNA]</scope>
    <source>
        <strain evidence="1 2">4D.3</strain>
    </source>
</reference>
<name>A0ABT0J421_9MICO</name>
<dbReference type="EMBL" id="JALQCY010000003">
    <property type="protein sequence ID" value="MCK9794217.1"/>
    <property type="molecule type" value="Genomic_DNA"/>
</dbReference>
<evidence type="ECO:0000313" key="1">
    <source>
        <dbReference type="EMBL" id="MCK9794217.1"/>
    </source>
</evidence>
<evidence type="ECO:0008006" key="3">
    <source>
        <dbReference type="Google" id="ProtNLM"/>
    </source>
</evidence>
<proteinExistence type="predicted"/>
<gene>
    <name evidence="1" type="ORF">M1843_10730</name>
</gene>
<organism evidence="1 2">
    <name type="scientific">Isoptericola peretonis</name>
    <dbReference type="NCBI Taxonomy" id="2918523"/>
    <lineage>
        <taxon>Bacteria</taxon>
        <taxon>Bacillati</taxon>
        <taxon>Actinomycetota</taxon>
        <taxon>Actinomycetes</taxon>
        <taxon>Micrococcales</taxon>
        <taxon>Promicromonosporaceae</taxon>
        <taxon>Isoptericola</taxon>
    </lineage>
</organism>
<sequence length="161" mass="18002">MGSRHDFDFLFGTWHVHHRRQTAPLDPAGATGTWAEFDTSATVAPILDGLGNADDTSGTLPDGARFCGHSLRLYDPARDVWRIWWASTSNPGVLDAPVEGRFADDIGTFAGPFEHNGRTIVARFRWVDISSAHPRWVQDFSFDDGRSWAPVNWVMTHTRHA</sequence>
<accession>A0ABT0J421</accession>
<dbReference type="RefSeq" id="WP_416344066.1">
    <property type="nucleotide sequence ID" value="NZ_JALQCY010000003.1"/>
</dbReference>
<protein>
    <recommendedName>
        <fullName evidence="3">DUF1579 domain-containing protein</fullName>
    </recommendedName>
</protein>
<comment type="caution">
    <text evidence="1">The sequence shown here is derived from an EMBL/GenBank/DDBJ whole genome shotgun (WGS) entry which is preliminary data.</text>
</comment>
<dbReference type="Proteomes" id="UP001651050">
    <property type="component" value="Unassembled WGS sequence"/>
</dbReference>
<evidence type="ECO:0000313" key="2">
    <source>
        <dbReference type="Proteomes" id="UP001651050"/>
    </source>
</evidence>
<keyword evidence="2" id="KW-1185">Reference proteome</keyword>